<proteinExistence type="predicted"/>
<reference evidence="1 3" key="1">
    <citation type="journal article" date="2008" name="Science">
        <title>The Physcomitrella genome reveals evolutionary insights into the conquest of land by plants.</title>
        <authorList>
            <person name="Rensing S."/>
            <person name="Lang D."/>
            <person name="Zimmer A."/>
            <person name="Terry A."/>
            <person name="Salamov A."/>
            <person name="Shapiro H."/>
            <person name="Nishiyama T."/>
            <person name="Perroud P.-F."/>
            <person name="Lindquist E."/>
            <person name="Kamisugi Y."/>
            <person name="Tanahashi T."/>
            <person name="Sakakibara K."/>
            <person name="Fujita T."/>
            <person name="Oishi K."/>
            <person name="Shin-I T."/>
            <person name="Kuroki Y."/>
            <person name="Toyoda A."/>
            <person name="Suzuki Y."/>
            <person name="Hashimoto A."/>
            <person name="Yamaguchi K."/>
            <person name="Sugano A."/>
            <person name="Kohara Y."/>
            <person name="Fujiyama A."/>
            <person name="Anterola A."/>
            <person name="Aoki S."/>
            <person name="Ashton N."/>
            <person name="Barbazuk W.B."/>
            <person name="Barker E."/>
            <person name="Bennetzen J."/>
            <person name="Bezanilla M."/>
            <person name="Blankenship R."/>
            <person name="Cho S.H."/>
            <person name="Dutcher S."/>
            <person name="Estelle M."/>
            <person name="Fawcett J.A."/>
            <person name="Gundlach H."/>
            <person name="Hanada K."/>
            <person name="Heyl A."/>
            <person name="Hicks K.A."/>
            <person name="Hugh J."/>
            <person name="Lohr M."/>
            <person name="Mayer K."/>
            <person name="Melkozernov A."/>
            <person name="Murata T."/>
            <person name="Nelson D."/>
            <person name="Pils B."/>
            <person name="Prigge M."/>
            <person name="Reiss B."/>
            <person name="Renner T."/>
            <person name="Rombauts S."/>
            <person name="Rushton P."/>
            <person name="Sanderfoot A."/>
            <person name="Schween G."/>
            <person name="Shiu S.-H."/>
            <person name="Stueber K."/>
            <person name="Theodoulou F.L."/>
            <person name="Tu H."/>
            <person name="Van de Peer Y."/>
            <person name="Verrier P.J."/>
            <person name="Waters E."/>
            <person name="Wood A."/>
            <person name="Yang L."/>
            <person name="Cove D."/>
            <person name="Cuming A."/>
            <person name="Hasebe M."/>
            <person name="Lucas S."/>
            <person name="Mishler D.B."/>
            <person name="Reski R."/>
            <person name="Grigoriev I."/>
            <person name="Quatrano R.S."/>
            <person name="Boore J.L."/>
        </authorList>
    </citation>
    <scope>NUCLEOTIDE SEQUENCE [LARGE SCALE GENOMIC DNA]</scope>
    <source>
        <strain evidence="2 3">cv. Gransden 2004</strain>
    </source>
</reference>
<reference evidence="1 3" key="2">
    <citation type="journal article" date="2018" name="Plant J.">
        <title>The Physcomitrella patens chromosome-scale assembly reveals moss genome structure and evolution.</title>
        <authorList>
            <person name="Lang D."/>
            <person name="Ullrich K.K."/>
            <person name="Murat F."/>
            <person name="Fuchs J."/>
            <person name="Jenkins J."/>
            <person name="Haas F.B."/>
            <person name="Piednoel M."/>
            <person name="Gundlach H."/>
            <person name="Van Bel M."/>
            <person name="Meyberg R."/>
            <person name="Vives C."/>
            <person name="Morata J."/>
            <person name="Symeonidi A."/>
            <person name="Hiss M."/>
            <person name="Muchero W."/>
            <person name="Kamisugi Y."/>
            <person name="Saleh O."/>
            <person name="Blanc G."/>
            <person name="Decker E.L."/>
            <person name="van Gessel N."/>
            <person name="Grimwood J."/>
            <person name="Hayes R.D."/>
            <person name="Graham S.W."/>
            <person name="Gunter L.E."/>
            <person name="McDaniel S.F."/>
            <person name="Hoernstein S.N.W."/>
            <person name="Larsson A."/>
            <person name="Li F.W."/>
            <person name="Perroud P.F."/>
            <person name="Phillips J."/>
            <person name="Ranjan P."/>
            <person name="Rokshar D.S."/>
            <person name="Rothfels C.J."/>
            <person name="Schneider L."/>
            <person name="Shu S."/>
            <person name="Stevenson D.W."/>
            <person name="Thummler F."/>
            <person name="Tillich M."/>
            <person name="Villarreal Aguilar J.C."/>
            <person name="Widiez T."/>
            <person name="Wong G.K."/>
            <person name="Wymore A."/>
            <person name="Zhang Y."/>
            <person name="Zimmer A.D."/>
            <person name="Quatrano R.S."/>
            <person name="Mayer K.F.X."/>
            <person name="Goodstein D."/>
            <person name="Casacuberta J.M."/>
            <person name="Vandepoele K."/>
            <person name="Reski R."/>
            <person name="Cuming A.C."/>
            <person name="Tuskan G.A."/>
            <person name="Maumus F."/>
            <person name="Salse J."/>
            <person name="Schmutz J."/>
            <person name="Rensing S.A."/>
        </authorList>
    </citation>
    <scope>NUCLEOTIDE SEQUENCE [LARGE SCALE GENOMIC DNA]</scope>
    <source>
        <strain evidence="2 3">cv. Gransden 2004</strain>
    </source>
</reference>
<name>A0A2K1IVY6_PHYPA</name>
<dbReference type="AlphaFoldDB" id="A0A2K1IVY6"/>
<dbReference type="InParanoid" id="A0A2K1IVY6"/>
<keyword evidence="3" id="KW-1185">Reference proteome</keyword>
<reference evidence="2" key="3">
    <citation type="submission" date="2020-12" db="UniProtKB">
        <authorList>
            <consortium name="EnsemblPlants"/>
        </authorList>
    </citation>
    <scope>IDENTIFICATION</scope>
</reference>
<gene>
    <name evidence="1" type="ORF">PHYPA_025386</name>
</gene>
<dbReference type="Proteomes" id="UP000006727">
    <property type="component" value="Chromosome 20"/>
</dbReference>
<evidence type="ECO:0000313" key="3">
    <source>
        <dbReference type="Proteomes" id="UP000006727"/>
    </source>
</evidence>
<dbReference type="EnsemblPlants" id="Pp3c20_20887V3.1">
    <property type="protein sequence ID" value="PAC:32947505.CDS.1"/>
    <property type="gene ID" value="Pp3c20_20887"/>
</dbReference>
<dbReference type="EMBL" id="ABEU02000020">
    <property type="protein sequence ID" value="PNR33442.1"/>
    <property type="molecule type" value="Genomic_DNA"/>
</dbReference>
<dbReference type="Gramene" id="Pp3c20_20887V3.1">
    <property type="protein sequence ID" value="PAC:32947505.CDS.1"/>
    <property type="gene ID" value="Pp3c20_20887"/>
</dbReference>
<accession>A0A2K1IVY6</accession>
<protein>
    <submittedName>
        <fullName evidence="1 2">Uncharacterized protein</fullName>
    </submittedName>
</protein>
<evidence type="ECO:0000313" key="1">
    <source>
        <dbReference type="EMBL" id="PNR33442.1"/>
    </source>
</evidence>
<sequence length="101" mass="12051">MNSKPCYQLSLQSWTVQDQDSRAADNLHKIRTRNQIHLPYPRLVWYDWSFVSPQEYQKFWTFSMHELPPIGSLFAAVENRVKMELILTYSDLFGIYFTVCL</sequence>
<evidence type="ECO:0000313" key="2">
    <source>
        <dbReference type="EnsemblPlants" id="PAC:32947505.CDS.1"/>
    </source>
</evidence>
<organism evidence="1">
    <name type="scientific">Physcomitrium patens</name>
    <name type="common">Spreading-leaved earth moss</name>
    <name type="synonym">Physcomitrella patens</name>
    <dbReference type="NCBI Taxonomy" id="3218"/>
    <lineage>
        <taxon>Eukaryota</taxon>
        <taxon>Viridiplantae</taxon>
        <taxon>Streptophyta</taxon>
        <taxon>Embryophyta</taxon>
        <taxon>Bryophyta</taxon>
        <taxon>Bryophytina</taxon>
        <taxon>Bryopsida</taxon>
        <taxon>Funariidae</taxon>
        <taxon>Funariales</taxon>
        <taxon>Funariaceae</taxon>
        <taxon>Physcomitrium</taxon>
    </lineage>
</organism>